<accession>A0A1Q2L287</accession>
<evidence type="ECO:0000256" key="2">
    <source>
        <dbReference type="ARBA" id="ARBA00010488"/>
    </source>
</evidence>
<dbReference type="InterPro" id="IPR043149">
    <property type="entry name" value="TagF_N"/>
</dbReference>
<evidence type="ECO:0000256" key="3">
    <source>
        <dbReference type="ARBA" id="ARBA00022475"/>
    </source>
</evidence>
<comment type="subcellular location">
    <subcellularLocation>
        <location evidence="1">Cell membrane</location>
        <topology evidence="1">Peripheral membrane protein</topology>
    </subcellularLocation>
</comment>
<dbReference type="AlphaFoldDB" id="A0A1Q2L287"/>
<name>A0A1Q2L287_9BACL</name>
<dbReference type="EMBL" id="CP019640">
    <property type="protein sequence ID" value="AQQ54526.1"/>
    <property type="molecule type" value="Genomic_DNA"/>
</dbReference>
<comment type="similarity">
    <text evidence="2">Belongs to the CDP-glycerol glycerophosphotransferase family.</text>
</comment>
<keyword evidence="6" id="KW-0472">Membrane</keyword>
<keyword evidence="4" id="KW-0808">Transferase</keyword>
<evidence type="ECO:0000256" key="5">
    <source>
        <dbReference type="ARBA" id="ARBA00022944"/>
    </source>
</evidence>
<evidence type="ECO:0000313" key="8">
    <source>
        <dbReference type="Proteomes" id="UP000188184"/>
    </source>
</evidence>
<proteinExistence type="inferred from homology"/>
<keyword evidence="5" id="KW-0777">Teichoic acid biosynthesis</keyword>
<dbReference type="GO" id="GO:0047355">
    <property type="term" value="F:CDP-glycerol glycerophosphotransferase activity"/>
    <property type="evidence" value="ECO:0007669"/>
    <property type="project" value="InterPro"/>
</dbReference>
<dbReference type="Gene3D" id="3.40.50.12580">
    <property type="match status" value="1"/>
</dbReference>
<evidence type="ECO:0000313" key="7">
    <source>
        <dbReference type="EMBL" id="AQQ54526.1"/>
    </source>
</evidence>
<dbReference type="PANTHER" id="PTHR37316:SF3">
    <property type="entry name" value="TEICHOIC ACID GLYCEROL-PHOSPHATE TRANSFERASE"/>
    <property type="match status" value="1"/>
</dbReference>
<keyword evidence="3" id="KW-1003">Cell membrane</keyword>
<dbReference type="PANTHER" id="PTHR37316">
    <property type="entry name" value="TEICHOIC ACID GLYCEROL-PHOSPHATE PRIMASE"/>
    <property type="match status" value="1"/>
</dbReference>
<keyword evidence="8" id="KW-1185">Reference proteome</keyword>
<dbReference type="KEGG" id="pmar:B0X71_16390"/>
<dbReference type="Pfam" id="PF04464">
    <property type="entry name" value="Glyphos_transf"/>
    <property type="match status" value="1"/>
</dbReference>
<reference evidence="7 8" key="1">
    <citation type="submission" date="2017-02" db="EMBL/GenBank/DDBJ databases">
        <title>The complete genomic sequence of a novel cold adapted crude oil-degrading bacterium Planococcus qaidamina Y42.</title>
        <authorList>
            <person name="Yang R."/>
        </authorList>
    </citation>
    <scope>NUCLEOTIDE SEQUENCE [LARGE SCALE GENOMIC DNA]</scope>
    <source>
        <strain evidence="7 8">Y42</strain>
    </source>
</reference>
<evidence type="ECO:0000256" key="6">
    <source>
        <dbReference type="ARBA" id="ARBA00023136"/>
    </source>
</evidence>
<dbReference type="GO" id="GO:0005886">
    <property type="term" value="C:plasma membrane"/>
    <property type="evidence" value="ECO:0007669"/>
    <property type="project" value="UniProtKB-SubCell"/>
</dbReference>
<dbReference type="InterPro" id="IPR043148">
    <property type="entry name" value="TagF_C"/>
</dbReference>
<dbReference type="SUPFAM" id="SSF53756">
    <property type="entry name" value="UDP-Glycosyltransferase/glycogen phosphorylase"/>
    <property type="match status" value="1"/>
</dbReference>
<protein>
    <recommendedName>
        <fullName evidence="9">CDP-glycerol--glycerophosphate glycerophosphotransferase</fullName>
    </recommendedName>
</protein>
<organism evidence="7 8">
    <name type="scientific">Planococcus lenghuensis</name>
    <dbReference type="NCBI Taxonomy" id="2213202"/>
    <lineage>
        <taxon>Bacteria</taxon>
        <taxon>Bacillati</taxon>
        <taxon>Bacillota</taxon>
        <taxon>Bacilli</taxon>
        <taxon>Bacillales</taxon>
        <taxon>Caryophanaceae</taxon>
        <taxon>Planococcus</taxon>
    </lineage>
</organism>
<evidence type="ECO:0000256" key="4">
    <source>
        <dbReference type="ARBA" id="ARBA00022679"/>
    </source>
</evidence>
<dbReference type="RefSeq" id="WP_077590418.1">
    <property type="nucleotide sequence ID" value="NZ_CP019640.1"/>
</dbReference>
<dbReference type="GO" id="GO:0019350">
    <property type="term" value="P:teichoic acid biosynthetic process"/>
    <property type="evidence" value="ECO:0007669"/>
    <property type="project" value="UniProtKB-KW"/>
</dbReference>
<evidence type="ECO:0008006" key="9">
    <source>
        <dbReference type="Google" id="ProtNLM"/>
    </source>
</evidence>
<dbReference type="InterPro" id="IPR051612">
    <property type="entry name" value="Teichoic_Acid_Biosynth"/>
</dbReference>
<dbReference type="OrthoDB" id="9811865at2"/>
<dbReference type="Gene3D" id="3.40.50.11820">
    <property type="match status" value="1"/>
</dbReference>
<gene>
    <name evidence="7" type="ORF">B0X71_16390</name>
</gene>
<evidence type="ECO:0000256" key="1">
    <source>
        <dbReference type="ARBA" id="ARBA00004202"/>
    </source>
</evidence>
<dbReference type="Proteomes" id="UP000188184">
    <property type="component" value="Chromosome"/>
</dbReference>
<dbReference type="InterPro" id="IPR007554">
    <property type="entry name" value="Glycerophosphate_synth"/>
</dbReference>
<sequence>MTQLARWIASFLAVFVPIKRGTVLLLEYSYPSGSNTKVLGEALEEEYIVYTTDGAAFLKPIEHISELLPKIRLFVYTAQFEILVSTHGLKKIKKRQLMIELWHGIPLKAMGSMETTDADSVNKRFNMDFLMTTSKLHSLQLDACLHIDFYRHRILGNPRNDLLFREPAGLIGQLHIRQDFDRVLLYMPTFRQGYLDRTEGKVGPDLFNFGSLEEEAAFLQWLEEQNMLLMVKLHPMEEEVLMEKVRRLKSDNILVLQSSLLKQHGIDLYELLPETDLLITDYSSIYFDYLLLDRPIVFTNADLDLYRAARGLLLEPYDYWTPGHKAQSYAELQTAISRSYANDSFADKRKEIKDLFHAHQDGQTSRRITDFIRGNRKI</sequence>